<dbReference type="Proteomes" id="UP000030685">
    <property type="component" value="Unassembled WGS sequence"/>
</dbReference>
<dbReference type="AlphaFoldDB" id="X0J1U3"/>
<reference evidence="1" key="2">
    <citation type="submission" date="2012-05" db="EMBL/GenBank/DDBJ databases">
        <title>The Genome Annotation of Fusarium oxysporum II5.</title>
        <authorList>
            <consortium name="The Broad Institute Genomics Platform"/>
            <person name="Ma L.-J."/>
            <person name="Corby-Kistler H."/>
            <person name="Broz K."/>
            <person name="Gale L.R."/>
            <person name="Jonkers W."/>
            <person name="O'Donnell K."/>
            <person name="Ploetz R."/>
            <person name="Steinberg C."/>
            <person name="Schwartz D.C."/>
            <person name="VanEtten H."/>
            <person name="Zhou S."/>
            <person name="Young S.K."/>
            <person name="Zeng Q."/>
            <person name="Gargeya S."/>
            <person name="Fitzgerald M."/>
            <person name="Abouelleil A."/>
            <person name="Alvarado L."/>
            <person name="Chapman S.B."/>
            <person name="Gainer-Dewar J."/>
            <person name="Goldberg J."/>
            <person name="Griggs A."/>
            <person name="Gujja S."/>
            <person name="Hansen M."/>
            <person name="Howarth C."/>
            <person name="Imamovic A."/>
            <person name="Ireland A."/>
            <person name="Larimer J."/>
            <person name="McCowan C."/>
            <person name="Murphy C."/>
            <person name="Pearson M."/>
            <person name="Poon T.W."/>
            <person name="Priest M."/>
            <person name="Roberts A."/>
            <person name="Saif S."/>
            <person name="Shea T."/>
            <person name="Sykes S."/>
            <person name="Wortman J."/>
            <person name="Nusbaum C."/>
            <person name="Birren B."/>
        </authorList>
    </citation>
    <scope>NUCLEOTIDE SEQUENCE</scope>
    <source>
        <strain evidence="1">54006</strain>
    </source>
</reference>
<dbReference type="EMBL" id="JH658335">
    <property type="protein sequence ID" value="EXL90230.1"/>
    <property type="molecule type" value="Genomic_DNA"/>
</dbReference>
<organism evidence="1">
    <name type="scientific">Fusarium odoratissimum (strain NRRL 54006)</name>
    <dbReference type="NCBI Taxonomy" id="1089451"/>
    <lineage>
        <taxon>Eukaryota</taxon>
        <taxon>Fungi</taxon>
        <taxon>Dikarya</taxon>
        <taxon>Ascomycota</taxon>
        <taxon>Pezizomycotina</taxon>
        <taxon>Sordariomycetes</taxon>
        <taxon>Hypocreomycetidae</taxon>
        <taxon>Hypocreales</taxon>
        <taxon>Nectriaceae</taxon>
        <taxon>Fusarium</taxon>
        <taxon>Fusarium oxysporum species complex</taxon>
        <taxon>Fusarium oxysporum f. sp. cubense (strain race 4)</taxon>
    </lineage>
</organism>
<protein>
    <submittedName>
        <fullName evidence="1">Uncharacterized protein</fullName>
    </submittedName>
</protein>
<name>X0J1U3_FUSO5</name>
<dbReference type="RefSeq" id="XP_031052320.1">
    <property type="nucleotide sequence ID" value="XM_031217960.1"/>
</dbReference>
<sequence length="121" mass="12868">MVLGKFESGGDGSLYRLTLPTVAVAFIGLGRGGKRIVLEVVGRPVAVALINDQSILERPHVSGTEVIGPVSDLTLSNSIECQMGSRGYRGRLYGTSTPLLEPGVREAEISLCVWQSEAALR</sequence>
<proteinExistence type="predicted"/>
<accession>X0J1U3</accession>
<dbReference type="VEuPathDB" id="FungiDB:FOIG_16499"/>
<reference evidence="1" key="1">
    <citation type="submission" date="2011-11" db="EMBL/GenBank/DDBJ databases">
        <title>The Genome Sequence of Fusarium oxysporum II5.</title>
        <authorList>
            <consortium name="The Broad Institute Genome Sequencing Platform"/>
            <person name="Ma L.-J."/>
            <person name="Gale L.R."/>
            <person name="Schwartz D.C."/>
            <person name="Zhou S."/>
            <person name="Corby-Kistler H."/>
            <person name="Young S.K."/>
            <person name="Zeng Q."/>
            <person name="Gargeya S."/>
            <person name="Fitzgerald M."/>
            <person name="Haas B."/>
            <person name="Abouelleil A."/>
            <person name="Alvarado L."/>
            <person name="Arachchi H.M."/>
            <person name="Berlin A."/>
            <person name="Brown A."/>
            <person name="Chapman S.B."/>
            <person name="Chen Z."/>
            <person name="Dunbar C."/>
            <person name="Freedman E."/>
            <person name="Gearin G."/>
            <person name="Goldberg J."/>
            <person name="Griggs A."/>
            <person name="Gujja S."/>
            <person name="Heiman D."/>
            <person name="Howarth C."/>
            <person name="Larson L."/>
            <person name="Lui A."/>
            <person name="MacDonald P.J.P."/>
            <person name="Montmayeur A."/>
            <person name="Murphy C."/>
            <person name="Neiman D."/>
            <person name="Pearson M."/>
            <person name="Priest M."/>
            <person name="Roberts A."/>
            <person name="Saif S."/>
            <person name="Shea T."/>
            <person name="Shenoy N."/>
            <person name="Sisk P."/>
            <person name="Stolte C."/>
            <person name="Sykes S."/>
            <person name="Wortman J."/>
            <person name="Nusbaum C."/>
            <person name="Birren B."/>
        </authorList>
    </citation>
    <scope>NUCLEOTIDE SEQUENCE [LARGE SCALE GENOMIC DNA]</scope>
    <source>
        <strain evidence="1">54006</strain>
    </source>
</reference>
<gene>
    <name evidence="1" type="ORF">FOIG_16499</name>
</gene>
<dbReference type="HOGENOM" id="CLU_2038183_0_0_1"/>
<dbReference type="GeneID" id="42041674"/>
<evidence type="ECO:0000313" key="1">
    <source>
        <dbReference type="EMBL" id="EXL90230.1"/>
    </source>
</evidence>